<evidence type="ECO:0000313" key="1">
    <source>
        <dbReference type="EMBL" id="CAC5383188.1"/>
    </source>
</evidence>
<name>A0A6J8BGW2_MYTCO</name>
<organism evidence="1 2">
    <name type="scientific">Mytilus coruscus</name>
    <name type="common">Sea mussel</name>
    <dbReference type="NCBI Taxonomy" id="42192"/>
    <lineage>
        <taxon>Eukaryota</taxon>
        <taxon>Metazoa</taxon>
        <taxon>Spiralia</taxon>
        <taxon>Lophotrochozoa</taxon>
        <taxon>Mollusca</taxon>
        <taxon>Bivalvia</taxon>
        <taxon>Autobranchia</taxon>
        <taxon>Pteriomorphia</taxon>
        <taxon>Mytilida</taxon>
        <taxon>Mytiloidea</taxon>
        <taxon>Mytilidae</taxon>
        <taxon>Mytilinae</taxon>
        <taxon>Mytilus</taxon>
    </lineage>
</organism>
<accession>A0A6J8BGW2</accession>
<dbReference type="SUPFAM" id="SSF56219">
    <property type="entry name" value="DNase I-like"/>
    <property type="match status" value="1"/>
</dbReference>
<dbReference type="EMBL" id="CACVKT020003355">
    <property type="protein sequence ID" value="CAC5383188.1"/>
    <property type="molecule type" value="Genomic_DNA"/>
</dbReference>
<dbReference type="Gene3D" id="3.60.10.10">
    <property type="entry name" value="Endonuclease/exonuclease/phosphatase"/>
    <property type="match status" value="1"/>
</dbReference>
<gene>
    <name evidence="1" type="ORF">MCOR_18954</name>
</gene>
<dbReference type="InterPro" id="IPR036691">
    <property type="entry name" value="Endo/exonu/phosph_ase_sf"/>
</dbReference>
<sequence length="306" mass="35157">MKTLVMNVSGNNHKPKGVDLKPGEKQRDVAVNIIKSYRPDMVLAQEGKKIFYDEVCRKCNDAVTQYKYVSNEETGILYNVVDWKIEEPKTDLVNLYDVLAHKNIISRESELKARFHALILKSKGPDGEFLCVTYHGRYTGKTENKKLEILKDLLILLLNYLKIKTDLPLILGGDFNVEFDATTLQKLIQNGNLEQMMKSLSVSSTDMPIPKQYGSEKYTTYGLGMFPPKPSNSDLYLVPYQPTEHRAKIYDHFIVSSTIIVSEIKAVNVFQKIKELFPEVLEEYYKVILDHDSIFVTFKVDVRQMD</sequence>
<evidence type="ECO:0008006" key="3">
    <source>
        <dbReference type="Google" id="ProtNLM"/>
    </source>
</evidence>
<evidence type="ECO:0000313" key="2">
    <source>
        <dbReference type="Proteomes" id="UP000507470"/>
    </source>
</evidence>
<dbReference type="AlphaFoldDB" id="A0A6J8BGW2"/>
<dbReference type="OrthoDB" id="6162984at2759"/>
<protein>
    <recommendedName>
        <fullName evidence="3">Endonuclease/exonuclease/phosphatase domain-containing protein</fullName>
    </recommendedName>
</protein>
<keyword evidence="2" id="KW-1185">Reference proteome</keyword>
<dbReference type="Proteomes" id="UP000507470">
    <property type="component" value="Unassembled WGS sequence"/>
</dbReference>
<reference evidence="1 2" key="1">
    <citation type="submission" date="2020-06" db="EMBL/GenBank/DDBJ databases">
        <authorList>
            <person name="Li R."/>
            <person name="Bekaert M."/>
        </authorList>
    </citation>
    <scope>NUCLEOTIDE SEQUENCE [LARGE SCALE GENOMIC DNA]</scope>
    <source>
        <strain evidence="2">wild</strain>
    </source>
</reference>
<proteinExistence type="predicted"/>